<dbReference type="SUPFAM" id="SSF52540">
    <property type="entry name" value="P-loop containing nucleoside triphosphate hydrolases"/>
    <property type="match status" value="1"/>
</dbReference>
<keyword evidence="5" id="KW-1185">Reference proteome</keyword>
<dbReference type="RefSeq" id="WP_090535329.1">
    <property type="nucleotide sequence ID" value="NZ_FNRQ01000006.1"/>
</dbReference>
<dbReference type="OrthoDB" id="9810761at2"/>
<dbReference type="Proteomes" id="UP000198638">
    <property type="component" value="Unassembled WGS sequence"/>
</dbReference>
<evidence type="ECO:0000259" key="3">
    <source>
        <dbReference type="PROSITE" id="PS50006"/>
    </source>
</evidence>
<evidence type="ECO:0000256" key="2">
    <source>
        <dbReference type="SAM" id="MobiDB-lite"/>
    </source>
</evidence>
<dbReference type="SUPFAM" id="SSF49879">
    <property type="entry name" value="SMAD/FHA domain"/>
    <property type="match status" value="1"/>
</dbReference>
<evidence type="ECO:0000313" key="4">
    <source>
        <dbReference type="EMBL" id="SEB08701.1"/>
    </source>
</evidence>
<dbReference type="InterPro" id="IPR027417">
    <property type="entry name" value="P-loop_NTPase"/>
</dbReference>
<dbReference type="Gene3D" id="3.40.50.300">
    <property type="entry name" value="P-loop containing nucleotide triphosphate hydrolases"/>
    <property type="match status" value="1"/>
</dbReference>
<name>A0A1H4GHE6_9BURK</name>
<feature type="region of interest" description="Disordered" evidence="2">
    <location>
        <begin position="144"/>
        <end position="194"/>
    </location>
</feature>
<proteinExistence type="inferred from homology"/>
<dbReference type="InterPro" id="IPR000253">
    <property type="entry name" value="FHA_dom"/>
</dbReference>
<reference evidence="5" key="1">
    <citation type="submission" date="2016-10" db="EMBL/GenBank/DDBJ databases">
        <authorList>
            <person name="Varghese N."/>
            <person name="Submissions S."/>
        </authorList>
    </citation>
    <scope>NUCLEOTIDE SEQUENCE [LARGE SCALE GENOMIC DNA]</scope>
    <source>
        <strain evidence="5">LMG 24000</strain>
    </source>
</reference>
<dbReference type="STRING" id="83784.SAMN05192564_10616"/>
<dbReference type="Gene3D" id="3.30.450.380">
    <property type="match status" value="1"/>
</dbReference>
<protein>
    <submittedName>
        <fullName evidence="4">Pilus assembly protein CpaF</fullName>
    </submittedName>
</protein>
<dbReference type="InterPro" id="IPR008984">
    <property type="entry name" value="SMAD_FHA_dom_sf"/>
</dbReference>
<dbReference type="InterPro" id="IPR001482">
    <property type="entry name" value="T2SS/T4SS_dom"/>
</dbReference>
<dbReference type="PROSITE" id="PS50006">
    <property type="entry name" value="FHA_DOMAIN"/>
    <property type="match status" value="1"/>
</dbReference>
<dbReference type="Pfam" id="PF16697">
    <property type="entry name" value="Yop-YscD_cpl"/>
    <property type="match status" value="1"/>
</dbReference>
<dbReference type="CDD" id="cd00060">
    <property type="entry name" value="FHA"/>
    <property type="match status" value="1"/>
</dbReference>
<dbReference type="SMART" id="SM00240">
    <property type="entry name" value="FHA"/>
    <property type="match status" value="1"/>
</dbReference>
<feature type="region of interest" description="Disordered" evidence="2">
    <location>
        <begin position="1"/>
        <end position="20"/>
    </location>
</feature>
<dbReference type="EMBL" id="FNRQ01000006">
    <property type="protein sequence ID" value="SEB08701.1"/>
    <property type="molecule type" value="Genomic_DNA"/>
</dbReference>
<gene>
    <name evidence="4" type="ORF">SAMN05192564_10616</name>
</gene>
<dbReference type="Gene3D" id="2.60.200.20">
    <property type="match status" value="1"/>
</dbReference>
<organism evidence="4 5">
    <name type="scientific">Paraburkholderia sartisoli</name>
    <dbReference type="NCBI Taxonomy" id="83784"/>
    <lineage>
        <taxon>Bacteria</taxon>
        <taxon>Pseudomonadati</taxon>
        <taxon>Pseudomonadota</taxon>
        <taxon>Betaproteobacteria</taxon>
        <taxon>Burkholderiales</taxon>
        <taxon>Burkholderiaceae</taxon>
        <taxon>Paraburkholderia</taxon>
    </lineage>
</organism>
<dbReference type="CDD" id="cd01130">
    <property type="entry name" value="VirB11-like_ATPase"/>
    <property type="match status" value="1"/>
</dbReference>
<dbReference type="PANTHER" id="PTHR30486">
    <property type="entry name" value="TWITCHING MOTILITY PROTEIN PILT"/>
    <property type="match status" value="1"/>
</dbReference>
<feature type="domain" description="FHA" evidence="3">
    <location>
        <begin position="22"/>
        <end position="71"/>
    </location>
</feature>
<dbReference type="PANTHER" id="PTHR30486:SF15">
    <property type="entry name" value="TYPE II_IV SECRETION SYSTEM ATPASE"/>
    <property type="match status" value="1"/>
</dbReference>
<evidence type="ECO:0000256" key="1">
    <source>
        <dbReference type="ARBA" id="ARBA00006611"/>
    </source>
</evidence>
<dbReference type="InterPro" id="IPR050921">
    <property type="entry name" value="T4SS_GSP_E_ATPase"/>
</dbReference>
<dbReference type="GO" id="GO:0016887">
    <property type="term" value="F:ATP hydrolysis activity"/>
    <property type="evidence" value="ECO:0007669"/>
    <property type="project" value="InterPro"/>
</dbReference>
<dbReference type="AlphaFoldDB" id="A0A1H4GHE6"/>
<accession>A0A1H4GHE6</accession>
<evidence type="ECO:0000313" key="5">
    <source>
        <dbReference type="Proteomes" id="UP000198638"/>
    </source>
</evidence>
<dbReference type="Pfam" id="PF00437">
    <property type="entry name" value="T2SSE"/>
    <property type="match status" value="1"/>
</dbReference>
<comment type="similarity">
    <text evidence="1">Belongs to the GSP E family.</text>
</comment>
<sequence>MIHLHVQPRNAPAQTFQTDSGCSIGKDPACDIVLKGMLVGKLHARVIREHNAWYIEDQGGILATLVNGSPVTRYGPLLDTDQIEIGTTVLRIVTAPAVSSGGHVAVAPSPLAAAAFEEATPPPFVARTENTAPVHAIYATPAATPAHAEPSTRVTEPPRAFISPARPQEPPRTQFSRTKKSAAPPLEVSPINSPNGIELRKRAHMKVIATLDLRRLNVSRMEEDELRRTVNAALDDILSHDTSLRSPDIPLEVLKKSVFDEIIGLGPLEALLADASVSEIMVNCHDEVFVEQHGRLTRSPVVFTDDRAVIGAIERIVAPIGRRIDESSPMVDARLPDGSRVNAVIPPLSLKGPSITIRKFSKRKLAGEDLIEYGSMSPDMLEFLRTAVEQRANIVISGGTGSGKTTLLNVLSGYIPDDERIVTVEDAAELQLSQPNLVSLEARPANMEGKGAIPIRDLVKNCLRMRPDRIVVGECRGGEALDMLQAMNTGHDGSLTTTHANAPRDCIARLEVMTLMAGLDLPVQAIREQICSAVDIIVQQSRFSCGSRRVTHVTEVNGMESGVIQLQDVFVFKEEGFGIDGRIQGEFVPTAYIPDFYQDLIRRRIPVNTDIFTRAD</sequence>
<dbReference type="InterPro" id="IPR032030">
    <property type="entry name" value="YscD_cytoplasmic_dom"/>
</dbReference>